<proteinExistence type="predicted"/>
<dbReference type="EMBL" id="BGPR01016546">
    <property type="protein sequence ID" value="GBN73404.1"/>
    <property type="molecule type" value="Genomic_DNA"/>
</dbReference>
<evidence type="ECO:0000256" key="1">
    <source>
        <dbReference type="SAM" id="MobiDB-lite"/>
    </source>
</evidence>
<evidence type="ECO:0000313" key="2">
    <source>
        <dbReference type="EMBL" id="GBN73404.1"/>
    </source>
</evidence>
<feature type="compositionally biased region" description="Basic and acidic residues" evidence="1">
    <location>
        <begin position="137"/>
        <end position="157"/>
    </location>
</feature>
<name>A0A4Y2RCA3_ARAVE</name>
<feature type="region of interest" description="Disordered" evidence="1">
    <location>
        <begin position="133"/>
        <end position="166"/>
    </location>
</feature>
<dbReference type="PANTHER" id="PTHR46114:SF1">
    <property type="entry name" value="ZAD DOMAIN-CONTAINING PROTEIN"/>
    <property type="match status" value="1"/>
</dbReference>
<gene>
    <name evidence="2" type="ORF">AVEN_261739_1</name>
</gene>
<dbReference type="OrthoDB" id="6347417at2759"/>
<organism evidence="2 3">
    <name type="scientific">Araneus ventricosus</name>
    <name type="common">Orbweaver spider</name>
    <name type="synonym">Epeira ventricosa</name>
    <dbReference type="NCBI Taxonomy" id="182803"/>
    <lineage>
        <taxon>Eukaryota</taxon>
        <taxon>Metazoa</taxon>
        <taxon>Ecdysozoa</taxon>
        <taxon>Arthropoda</taxon>
        <taxon>Chelicerata</taxon>
        <taxon>Arachnida</taxon>
        <taxon>Araneae</taxon>
        <taxon>Araneomorphae</taxon>
        <taxon>Entelegynae</taxon>
        <taxon>Araneoidea</taxon>
        <taxon>Araneidae</taxon>
        <taxon>Araneus</taxon>
    </lineage>
</organism>
<dbReference type="AlphaFoldDB" id="A0A4Y2RCA3"/>
<protein>
    <submittedName>
        <fullName evidence="2">Uncharacterized protein</fullName>
    </submittedName>
</protein>
<dbReference type="PANTHER" id="PTHR46114">
    <property type="entry name" value="APPLE DOMAIN-CONTAINING PROTEIN"/>
    <property type="match status" value="1"/>
</dbReference>
<accession>A0A4Y2RCA3</accession>
<dbReference type="Proteomes" id="UP000499080">
    <property type="component" value="Unassembled WGS sequence"/>
</dbReference>
<reference evidence="2 3" key="1">
    <citation type="journal article" date="2019" name="Sci. Rep.">
        <title>Orb-weaving spider Araneus ventricosus genome elucidates the spidroin gene catalogue.</title>
        <authorList>
            <person name="Kono N."/>
            <person name="Nakamura H."/>
            <person name="Ohtoshi R."/>
            <person name="Moran D.A.P."/>
            <person name="Shinohara A."/>
            <person name="Yoshida Y."/>
            <person name="Fujiwara M."/>
            <person name="Mori M."/>
            <person name="Tomita M."/>
            <person name="Arakawa K."/>
        </authorList>
    </citation>
    <scope>NUCLEOTIDE SEQUENCE [LARGE SCALE GENOMIC DNA]</scope>
</reference>
<comment type="caution">
    <text evidence="2">The sequence shown here is derived from an EMBL/GenBank/DDBJ whole genome shotgun (WGS) entry which is preliminary data.</text>
</comment>
<evidence type="ECO:0000313" key="3">
    <source>
        <dbReference type="Proteomes" id="UP000499080"/>
    </source>
</evidence>
<keyword evidence="3" id="KW-1185">Reference proteome</keyword>
<sequence length="332" mass="38846">MASRACAISPDNCCFICGECIIKSKQRNIGYFLKKVYFDYFKLKLGDQDKPRAPHMVCRRCEEDLRLWFKGKKNSFRFGIPMMWLEQQNHTTDCYFCLVDVRGFNTKNKKNLFYLNLNSAIRTMPDTSEIQISDKSSSLDDIRSDSEDGDTLSHQEESSSDFSFDEGLQPFSQRDLNDLIRDLGLSKDGAELLGSRLKNKILLTVGISFFWYRHREKEFTQFFSKEVNIVFCNDVRGLMKCFDREYDPSEWRIFIYSSKISLKAVLLHTGNSFPSLPLAHSLHLEENYNDLSMILEKNYQEHRWIVCEDFKMLTMLLGQQAGYTKYPCFLCL</sequence>